<reference evidence="6" key="1">
    <citation type="journal article" date="2020" name="Stud. Mycol.">
        <title>101 Dothideomycetes genomes: a test case for predicting lifestyles and emergence of pathogens.</title>
        <authorList>
            <person name="Haridas S."/>
            <person name="Albert R."/>
            <person name="Binder M."/>
            <person name="Bloem J."/>
            <person name="Labutti K."/>
            <person name="Salamov A."/>
            <person name="Andreopoulos B."/>
            <person name="Baker S."/>
            <person name="Barry K."/>
            <person name="Bills G."/>
            <person name="Bluhm B."/>
            <person name="Cannon C."/>
            <person name="Castanera R."/>
            <person name="Culley D."/>
            <person name="Daum C."/>
            <person name="Ezra D."/>
            <person name="Gonzalez J."/>
            <person name="Henrissat B."/>
            <person name="Kuo A."/>
            <person name="Liang C."/>
            <person name="Lipzen A."/>
            <person name="Lutzoni F."/>
            <person name="Magnuson J."/>
            <person name="Mondo S."/>
            <person name="Nolan M."/>
            <person name="Ohm R."/>
            <person name="Pangilinan J."/>
            <person name="Park H.-J."/>
            <person name="Ramirez L."/>
            <person name="Alfaro M."/>
            <person name="Sun H."/>
            <person name="Tritt A."/>
            <person name="Yoshinaga Y."/>
            <person name="Zwiers L.-H."/>
            <person name="Turgeon B."/>
            <person name="Goodwin S."/>
            <person name="Spatafora J."/>
            <person name="Crous P."/>
            <person name="Grigoriev I."/>
        </authorList>
    </citation>
    <scope>NUCLEOTIDE SEQUENCE</scope>
    <source>
        <strain evidence="6">CBS 130266</strain>
    </source>
</reference>
<evidence type="ECO:0000259" key="5">
    <source>
        <dbReference type="PROSITE" id="PS50011"/>
    </source>
</evidence>
<dbReference type="AlphaFoldDB" id="A0A9P4NZV0"/>
<evidence type="ECO:0000313" key="6">
    <source>
        <dbReference type="EMBL" id="KAF2434685.1"/>
    </source>
</evidence>
<dbReference type="GO" id="GO:0004674">
    <property type="term" value="F:protein serine/threonine kinase activity"/>
    <property type="evidence" value="ECO:0007669"/>
    <property type="project" value="TreeGrafter"/>
</dbReference>
<dbReference type="Proteomes" id="UP000800235">
    <property type="component" value="Unassembled WGS sequence"/>
</dbReference>
<keyword evidence="7" id="KW-1185">Reference proteome</keyword>
<proteinExistence type="predicted"/>
<dbReference type="Gene3D" id="1.10.510.10">
    <property type="entry name" value="Transferase(Phosphotransferase) domain 1"/>
    <property type="match status" value="1"/>
</dbReference>
<feature type="domain" description="Protein kinase" evidence="5">
    <location>
        <begin position="22"/>
        <end position="287"/>
    </location>
</feature>
<dbReference type="SUPFAM" id="SSF56112">
    <property type="entry name" value="Protein kinase-like (PK-like)"/>
    <property type="match status" value="1"/>
</dbReference>
<dbReference type="PROSITE" id="PS50011">
    <property type="entry name" value="PROTEIN_KINASE_DOM"/>
    <property type="match status" value="1"/>
</dbReference>
<accession>A0A9P4NZV0</accession>
<dbReference type="GO" id="GO:0005524">
    <property type="term" value="F:ATP binding"/>
    <property type="evidence" value="ECO:0007669"/>
    <property type="project" value="UniProtKB-KW"/>
</dbReference>
<keyword evidence="2" id="KW-0547">Nucleotide-binding</keyword>
<dbReference type="EMBL" id="MU007015">
    <property type="protein sequence ID" value="KAF2434685.1"/>
    <property type="molecule type" value="Genomic_DNA"/>
</dbReference>
<gene>
    <name evidence="6" type="ORF">EJ08DRAFT_426465</name>
</gene>
<organism evidence="6 7">
    <name type="scientific">Tothia fuscella</name>
    <dbReference type="NCBI Taxonomy" id="1048955"/>
    <lineage>
        <taxon>Eukaryota</taxon>
        <taxon>Fungi</taxon>
        <taxon>Dikarya</taxon>
        <taxon>Ascomycota</taxon>
        <taxon>Pezizomycotina</taxon>
        <taxon>Dothideomycetes</taxon>
        <taxon>Pleosporomycetidae</taxon>
        <taxon>Venturiales</taxon>
        <taxon>Cylindrosympodiaceae</taxon>
        <taxon>Tothia</taxon>
    </lineage>
</organism>
<comment type="caution">
    <text evidence="6">The sequence shown here is derived from an EMBL/GenBank/DDBJ whole genome shotgun (WGS) entry which is preliminary data.</text>
</comment>
<name>A0A9P4NZV0_9PEZI</name>
<dbReference type="PANTHER" id="PTHR44329:SF288">
    <property type="entry name" value="MITOGEN-ACTIVATED PROTEIN KINASE KINASE KINASE 20"/>
    <property type="match status" value="1"/>
</dbReference>
<evidence type="ECO:0000256" key="1">
    <source>
        <dbReference type="ARBA" id="ARBA00022679"/>
    </source>
</evidence>
<dbReference type="InterPro" id="IPR051681">
    <property type="entry name" value="Ser/Thr_Kinases-Pseudokinases"/>
</dbReference>
<evidence type="ECO:0000256" key="4">
    <source>
        <dbReference type="ARBA" id="ARBA00022840"/>
    </source>
</evidence>
<keyword evidence="4" id="KW-0067">ATP-binding</keyword>
<keyword evidence="3 6" id="KW-0418">Kinase</keyword>
<evidence type="ECO:0000256" key="3">
    <source>
        <dbReference type="ARBA" id="ARBA00022777"/>
    </source>
</evidence>
<dbReference type="InterPro" id="IPR011009">
    <property type="entry name" value="Kinase-like_dom_sf"/>
</dbReference>
<dbReference type="Pfam" id="PF07714">
    <property type="entry name" value="PK_Tyr_Ser-Thr"/>
    <property type="match status" value="1"/>
</dbReference>
<evidence type="ECO:0000313" key="7">
    <source>
        <dbReference type="Proteomes" id="UP000800235"/>
    </source>
</evidence>
<evidence type="ECO:0000256" key="2">
    <source>
        <dbReference type="ARBA" id="ARBA00022741"/>
    </source>
</evidence>
<protein>
    <submittedName>
        <fullName evidence="6">Kinase-like protein</fullName>
    </submittedName>
</protein>
<dbReference type="OrthoDB" id="1668230at2759"/>
<dbReference type="InterPro" id="IPR000719">
    <property type="entry name" value="Prot_kinase_dom"/>
</dbReference>
<keyword evidence="1" id="KW-0808">Transferase</keyword>
<sequence length="299" mass="33865">MADTIILPENQSSSRSSIIIPSEQTRPLSNGLWGVILLVVDTDNVVKVPKDARGGLYEIEKKVYERLGTHQRIASYLGEATVRVGPEWKPGLLCRYYPLRTLDVFFDNPASVEICKSRRQQLLWAAQILDGLSYIHSCNVIHGDVGIRNILVDQNLELKFSDFGGSSVDGAEMRVECAPQYHRAHSWRFPIAGIDDLGETWKMPTRMMDTFALGTVLYEIFTAAKLYKDEPYDIRRRRATKKEYPDLGVIPIVEVRYVISNCWSEQYSEVEEVVRDLQPIWAKGAYFGLTAANPACSTK</sequence>
<dbReference type="PANTHER" id="PTHR44329">
    <property type="entry name" value="SERINE/THREONINE-PROTEIN KINASE TNNI3K-RELATED"/>
    <property type="match status" value="1"/>
</dbReference>
<dbReference type="InterPro" id="IPR001245">
    <property type="entry name" value="Ser-Thr/Tyr_kinase_cat_dom"/>
</dbReference>